<accession>T1FF99</accession>
<feature type="compositionally biased region" description="Polar residues" evidence="1">
    <location>
        <begin position="138"/>
        <end position="158"/>
    </location>
</feature>
<dbReference type="KEGG" id="hro:HELRODRAFT_184621"/>
<dbReference type="CTD" id="20209716"/>
<protein>
    <submittedName>
        <fullName evidence="2 4">Uncharacterized protein</fullName>
    </submittedName>
</protein>
<dbReference type="PANTHER" id="PTHR46010:SF1">
    <property type="entry name" value="PROTEIN IWS1 HOMOLOG"/>
    <property type="match status" value="1"/>
</dbReference>
<dbReference type="HOGENOM" id="CLU_1671226_0_0_1"/>
<dbReference type="RefSeq" id="XP_009013604.1">
    <property type="nucleotide sequence ID" value="XM_009015356.1"/>
</dbReference>
<dbReference type="EnsemblMetazoa" id="HelroT184621">
    <property type="protein sequence ID" value="HelroP184621"/>
    <property type="gene ID" value="HelroG184621"/>
</dbReference>
<keyword evidence="6" id="KW-1185">Reference proteome</keyword>
<dbReference type="RefSeq" id="XP_009026984.1">
    <property type="nucleotide sequence ID" value="XM_009028736.1"/>
</dbReference>
<dbReference type="EMBL" id="AMQM01011056">
    <property type="status" value="NOT_ANNOTATED_CDS"/>
    <property type="molecule type" value="Genomic_DNA"/>
</dbReference>
<dbReference type="OrthoDB" id="21124at2759"/>
<proteinExistence type="predicted"/>
<reference evidence="4" key="3">
    <citation type="submission" date="2015-06" db="UniProtKB">
        <authorList>
            <consortium name="EnsemblMetazoa"/>
        </authorList>
    </citation>
    <scope>IDENTIFICATION</scope>
</reference>
<dbReference type="CTD" id="20207498"/>
<dbReference type="KEGG" id="hro:HELRODRAFT_179941"/>
<feature type="region of interest" description="Disordered" evidence="1">
    <location>
        <begin position="99"/>
        <end position="158"/>
    </location>
</feature>
<organism evidence="4 6">
    <name type="scientific">Helobdella robusta</name>
    <name type="common">Californian leech</name>
    <dbReference type="NCBI Taxonomy" id="6412"/>
    <lineage>
        <taxon>Eukaryota</taxon>
        <taxon>Metazoa</taxon>
        <taxon>Spiralia</taxon>
        <taxon>Lophotrochozoa</taxon>
        <taxon>Annelida</taxon>
        <taxon>Clitellata</taxon>
        <taxon>Hirudinea</taxon>
        <taxon>Rhynchobdellida</taxon>
        <taxon>Glossiphoniidae</taxon>
        <taxon>Helobdella</taxon>
    </lineage>
</organism>
<evidence type="ECO:0000313" key="4">
    <source>
        <dbReference type="EnsemblMetazoa" id="HelroP179941"/>
    </source>
</evidence>
<dbReference type="EnsemblMetazoa" id="HelroT179941">
    <property type="protein sequence ID" value="HelroP179941"/>
    <property type="gene ID" value="HelroG179941"/>
</dbReference>
<dbReference type="PANTHER" id="PTHR46010">
    <property type="entry name" value="PROTEIN IWS1 HOMOLOG"/>
    <property type="match status" value="1"/>
</dbReference>
<evidence type="ECO:0000313" key="6">
    <source>
        <dbReference type="Proteomes" id="UP000015101"/>
    </source>
</evidence>
<gene>
    <name evidence="4" type="primary">20209716</name>
    <name evidence="5" type="synonym">20207498</name>
    <name evidence="2" type="ORF">HELRODRAFT_179941</name>
    <name evidence="3" type="ORF">HELRODRAFT_184621</name>
</gene>
<dbReference type="InterPro" id="IPR051037">
    <property type="entry name" value="RNAPII_TF_IWS1"/>
</dbReference>
<dbReference type="EMBL" id="KB096083">
    <property type="protein sequence ID" value="ESO08298.1"/>
    <property type="molecule type" value="Genomic_DNA"/>
</dbReference>
<sequence>MLLLKILQEKKDNRDLEHCPKIRKISSKTEEQEERKFFGARVGFTEALTVKKKDERSLRGDATLVEKQRLLPEDANPADRARVPEPSLTEYIIRPKWKVEGGPAKGGSKKRKPTKLEELSRKVKAMKRASISKPAVSVSLQGNNMSLKQRSLRSTSLL</sequence>
<reference evidence="2 6" key="2">
    <citation type="journal article" date="2013" name="Nature">
        <title>Insights into bilaterian evolution from three spiralian genomes.</title>
        <authorList>
            <person name="Simakov O."/>
            <person name="Marletaz F."/>
            <person name="Cho S.J."/>
            <person name="Edsinger-Gonzales E."/>
            <person name="Havlak P."/>
            <person name="Hellsten U."/>
            <person name="Kuo D.H."/>
            <person name="Larsson T."/>
            <person name="Lv J."/>
            <person name="Arendt D."/>
            <person name="Savage R."/>
            <person name="Osoegawa K."/>
            <person name="de Jong P."/>
            <person name="Grimwood J."/>
            <person name="Chapman J.A."/>
            <person name="Shapiro H."/>
            <person name="Aerts A."/>
            <person name="Otillar R.P."/>
            <person name="Terry A.Y."/>
            <person name="Boore J.L."/>
            <person name="Grigoriev I.V."/>
            <person name="Lindberg D.R."/>
            <person name="Seaver E.C."/>
            <person name="Weisblat D.A."/>
            <person name="Putnam N.H."/>
            <person name="Rokhsar D.S."/>
        </authorList>
    </citation>
    <scope>NUCLEOTIDE SEQUENCE</scope>
</reference>
<dbReference type="EMBL" id="KB097558">
    <property type="protein sequence ID" value="ESN94848.1"/>
    <property type="molecule type" value="Genomic_DNA"/>
</dbReference>
<dbReference type="EMBL" id="AMQM01007054">
    <property type="status" value="NOT_ANNOTATED_CDS"/>
    <property type="molecule type" value="Genomic_DNA"/>
</dbReference>
<evidence type="ECO:0000313" key="2">
    <source>
        <dbReference type="EMBL" id="ESN94848.1"/>
    </source>
</evidence>
<reference evidence="6" key="1">
    <citation type="submission" date="2012-12" db="EMBL/GenBank/DDBJ databases">
        <authorList>
            <person name="Hellsten U."/>
            <person name="Grimwood J."/>
            <person name="Chapman J.A."/>
            <person name="Shapiro H."/>
            <person name="Aerts A."/>
            <person name="Otillar R.P."/>
            <person name="Terry A.Y."/>
            <person name="Boore J.L."/>
            <person name="Simakov O."/>
            <person name="Marletaz F."/>
            <person name="Cho S.-J."/>
            <person name="Edsinger-Gonzales E."/>
            <person name="Havlak P."/>
            <person name="Kuo D.-H."/>
            <person name="Larsson T."/>
            <person name="Lv J."/>
            <person name="Arendt D."/>
            <person name="Savage R."/>
            <person name="Osoegawa K."/>
            <person name="de Jong P."/>
            <person name="Lindberg D.R."/>
            <person name="Seaver E.C."/>
            <person name="Weisblat D.A."/>
            <person name="Putnam N.H."/>
            <person name="Grigoriev I.V."/>
            <person name="Rokhsar D.S."/>
        </authorList>
    </citation>
    <scope>NUCLEOTIDE SEQUENCE</scope>
</reference>
<name>T1FF99_HELRO</name>
<dbReference type="STRING" id="6412.T1FF99"/>
<dbReference type="GeneID" id="20207498"/>
<dbReference type="InParanoid" id="T1FF99"/>
<dbReference type="Proteomes" id="UP000015101">
    <property type="component" value="Unassembled WGS sequence"/>
</dbReference>
<dbReference type="OMA" id="NRDLEHC"/>
<dbReference type="GeneID" id="20209716"/>
<evidence type="ECO:0000313" key="5">
    <source>
        <dbReference type="EnsemblMetazoa" id="HelroP184621"/>
    </source>
</evidence>
<dbReference type="AlphaFoldDB" id="T1FF99"/>
<evidence type="ECO:0000313" key="3">
    <source>
        <dbReference type="EMBL" id="ESO08298.1"/>
    </source>
</evidence>
<evidence type="ECO:0000256" key="1">
    <source>
        <dbReference type="SAM" id="MobiDB-lite"/>
    </source>
</evidence>